<accession>A0A177ZSZ1</accession>
<dbReference type="EMBL" id="LDJR01000048">
    <property type="protein sequence ID" value="OAK70753.1"/>
    <property type="molecule type" value="Genomic_DNA"/>
</dbReference>
<dbReference type="OrthoDB" id="9797498at2"/>
<dbReference type="Pfam" id="PF01979">
    <property type="entry name" value="Amidohydro_1"/>
    <property type="match status" value="1"/>
</dbReference>
<dbReference type="SUPFAM" id="SSF51556">
    <property type="entry name" value="Metallo-dependent hydrolases"/>
    <property type="match status" value="1"/>
</dbReference>
<dbReference type="PATRIC" id="fig|217031.6.peg.2482"/>
<name>A0A177ZSZ1_9BACI</name>
<dbReference type="AlphaFoldDB" id="A0A177ZSZ1"/>
<dbReference type="STRING" id="217031.ABB05_11610"/>
<gene>
    <name evidence="2" type="ORF">ABB05_11610</name>
</gene>
<dbReference type="RefSeq" id="WP_057984708.1">
    <property type="nucleotide sequence ID" value="NZ_LDJR01000048.1"/>
</dbReference>
<organism evidence="2 3">
    <name type="scientific">Lederbergia galactosidilytica</name>
    <dbReference type="NCBI Taxonomy" id="217031"/>
    <lineage>
        <taxon>Bacteria</taxon>
        <taxon>Bacillati</taxon>
        <taxon>Bacillota</taxon>
        <taxon>Bacilli</taxon>
        <taxon>Bacillales</taxon>
        <taxon>Bacillaceae</taxon>
        <taxon>Lederbergia</taxon>
    </lineage>
</organism>
<dbReference type="InterPro" id="IPR057744">
    <property type="entry name" value="OTAase-like"/>
</dbReference>
<comment type="caution">
    <text evidence="2">The sequence shown here is derived from an EMBL/GenBank/DDBJ whole genome shotgun (WGS) entry which is preliminary data.</text>
</comment>
<dbReference type="GO" id="GO:0016810">
    <property type="term" value="F:hydrolase activity, acting on carbon-nitrogen (but not peptide) bonds"/>
    <property type="evidence" value="ECO:0007669"/>
    <property type="project" value="InterPro"/>
</dbReference>
<dbReference type="PANTHER" id="PTHR43135">
    <property type="entry name" value="ALPHA-D-RIBOSE 1-METHYLPHOSPHONATE 5-TRIPHOSPHATE DIPHOSPHATASE"/>
    <property type="match status" value="1"/>
</dbReference>
<dbReference type="Gene3D" id="3.20.20.140">
    <property type="entry name" value="Metal-dependent hydrolases"/>
    <property type="match status" value="1"/>
</dbReference>
<protein>
    <recommendedName>
        <fullName evidence="1">Amidohydrolase-related domain-containing protein</fullName>
    </recommendedName>
</protein>
<dbReference type="InterPro" id="IPR011059">
    <property type="entry name" value="Metal-dep_hydrolase_composite"/>
</dbReference>
<dbReference type="CDD" id="cd01299">
    <property type="entry name" value="Met_dep_hydrolase_A"/>
    <property type="match status" value="1"/>
</dbReference>
<feature type="domain" description="Amidohydrolase-related" evidence="1">
    <location>
        <begin position="57"/>
        <end position="403"/>
    </location>
</feature>
<sequence length="417" mass="45878">MGDRKVIKTKLLIDGTGKPSQENMVIVIKDQVIEEITSAENFDDPENATVYDLGDKTVMPGLIDAHMHFFAVPSHELHKLITTPDVERVLRGAGEAAKMLEAGITAARCLGSTVSPALRKAINEGHIPGPRLVVAGEFIVASGGTWYEIMQEDEVADGTEEVRKKVRERITQGANVMKVGLSKGKMDDLNSSWGDNPYETLPAYSLEEVKALTDEAHINHLQVSAHCIGDAAVNLALDGNVDVIEHGYAITEETRQRLVDKQIPVVTTISQLYFHEQAAEPFHYPQWEREIYQTHKRVMREDFAKGLKAGVKFVIGTDLIGYPTHPQDQAAKEFELAVEWGMDPETAIVAGTKRGAEVLGLDHEIGTIEIGKKADLIAFVGDPIADITALQTVDFVMKDGQVVKSETMKGKKKEYAR</sequence>
<dbReference type="InterPro" id="IPR032466">
    <property type="entry name" value="Metal_Hydrolase"/>
</dbReference>
<dbReference type="Gene3D" id="2.30.40.10">
    <property type="entry name" value="Urease, subunit C, domain 1"/>
    <property type="match status" value="1"/>
</dbReference>
<dbReference type="InterPro" id="IPR006680">
    <property type="entry name" value="Amidohydro-rel"/>
</dbReference>
<evidence type="ECO:0000259" key="1">
    <source>
        <dbReference type="Pfam" id="PF01979"/>
    </source>
</evidence>
<evidence type="ECO:0000313" key="3">
    <source>
        <dbReference type="Proteomes" id="UP000077881"/>
    </source>
</evidence>
<dbReference type="Proteomes" id="UP000077881">
    <property type="component" value="Unassembled WGS sequence"/>
</dbReference>
<keyword evidence="3" id="KW-1185">Reference proteome</keyword>
<dbReference type="InterPro" id="IPR051781">
    <property type="entry name" value="Metallo-dep_Hydrolase"/>
</dbReference>
<proteinExistence type="predicted"/>
<reference evidence="2 3" key="1">
    <citation type="submission" date="2015-05" db="EMBL/GenBank/DDBJ databases">
        <title>Comparison of genome.</title>
        <authorList>
            <person name="Zheng Z."/>
            <person name="Sun M."/>
        </authorList>
    </citation>
    <scope>NUCLEOTIDE SEQUENCE [LARGE SCALE GENOMIC DNA]</scope>
    <source>
        <strain evidence="2 3">G25-74</strain>
    </source>
</reference>
<evidence type="ECO:0000313" key="2">
    <source>
        <dbReference type="EMBL" id="OAK70753.1"/>
    </source>
</evidence>
<dbReference type="SUPFAM" id="SSF51338">
    <property type="entry name" value="Composite domain of metallo-dependent hydrolases"/>
    <property type="match status" value="1"/>
</dbReference>
<dbReference type="PANTHER" id="PTHR43135:SF3">
    <property type="entry name" value="ALPHA-D-RIBOSE 1-METHYLPHOSPHONATE 5-TRIPHOSPHATE DIPHOSPHATASE"/>
    <property type="match status" value="1"/>
</dbReference>